<keyword evidence="3" id="KW-1185">Reference proteome</keyword>
<evidence type="ECO:0000256" key="1">
    <source>
        <dbReference type="SAM" id="MobiDB-lite"/>
    </source>
</evidence>
<feature type="compositionally biased region" description="Low complexity" evidence="1">
    <location>
        <begin position="184"/>
        <end position="197"/>
    </location>
</feature>
<comment type="caution">
    <text evidence="2">The sequence shown here is derived from an EMBL/GenBank/DDBJ whole genome shotgun (WGS) entry which is preliminary data.</text>
</comment>
<feature type="compositionally biased region" description="Basic residues" evidence="1">
    <location>
        <begin position="161"/>
        <end position="175"/>
    </location>
</feature>
<organism evidence="2 3">
    <name type="scientific">Stephania yunnanensis</name>
    <dbReference type="NCBI Taxonomy" id="152371"/>
    <lineage>
        <taxon>Eukaryota</taxon>
        <taxon>Viridiplantae</taxon>
        <taxon>Streptophyta</taxon>
        <taxon>Embryophyta</taxon>
        <taxon>Tracheophyta</taxon>
        <taxon>Spermatophyta</taxon>
        <taxon>Magnoliopsida</taxon>
        <taxon>Ranunculales</taxon>
        <taxon>Menispermaceae</taxon>
        <taxon>Menispermoideae</taxon>
        <taxon>Cissampelideae</taxon>
        <taxon>Stephania</taxon>
    </lineage>
</organism>
<feature type="compositionally biased region" description="Acidic residues" evidence="1">
    <location>
        <begin position="238"/>
        <end position="248"/>
    </location>
</feature>
<dbReference type="EMBL" id="JBBNAF010000013">
    <property type="protein sequence ID" value="KAK9086753.1"/>
    <property type="molecule type" value="Genomic_DNA"/>
</dbReference>
<feature type="compositionally biased region" description="Basic and acidic residues" evidence="1">
    <location>
        <begin position="91"/>
        <end position="100"/>
    </location>
</feature>
<accession>A0AAP0ECP5</accession>
<reference evidence="2 3" key="1">
    <citation type="submission" date="2024-01" db="EMBL/GenBank/DDBJ databases">
        <title>Genome assemblies of Stephania.</title>
        <authorList>
            <person name="Yang L."/>
        </authorList>
    </citation>
    <scope>NUCLEOTIDE SEQUENCE [LARGE SCALE GENOMIC DNA]</scope>
    <source>
        <strain evidence="2">YNDBR</strain>
        <tissue evidence="2">Leaf</tissue>
    </source>
</reference>
<evidence type="ECO:0000313" key="3">
    <source>
        <dbReference type="Proteomes" id="UP001420932"/>
    </source>
</evidence>
<sequence>MDGRDEVVGTRDAPVVTVDLSVFIYMARGKFDVSMQEVDGEQTRTQHRSEAATFASLYAPADCAKRREQTASYLKEKKHATQIYGVSGRRSSRDDVKDEASYVPIRSRSTSGAKSETTTSQRQTSGGSGQSGSVGMGRPKRLVTRKNVDAMPGTGTFSGRRIPKTTSYRKSKKLPRVTNVVDAEASSAHSFGFSSSDSSKEERDSEEESDEESKEGVDEGEVEGKPVGTGDKEKGKDEEGEDEDSKGF</sequence>
<name>A0AAP0ECP5_9MAGN</name>
<gene>
    <name evidence="2" type="ORF">Syun_029147</name>
</gene>
<dbReference type="AlphaFoldDB" id="A0AAP0ECP5"/>
<feature type="compositionally biased region" description="Gly residues" evidence="1">
    <location>
        <begin position="126"/>
        <end position="135"/>
    </location>
</feature>
<feature type="compositionally biased region" description="Acidic residues" evidence="1">
    <location>
        <begin position="204"/>
        <end position="221"/>
    </location>
</feature>
<feature type="compositionally biased region" description="Low complexity" evidence="1">
    <location>
        <begin position="115"/>
        <end position="125"/>
    </location>
</feature>
<dbReference type="Proteomes" id="UP001420932">
    <property type="component" value="Unassembled WGS sequence"/>
</dbReference>
<feature type="region of interest" description="Disordered" evidence="1">
    <location>
        <begin position="84"/>
        <end position="248"/>
    </location>
</feature>
<protein>
    <submittedName>
        <fullName evidence="2">Uncharacterized protein</fullName>
    </submittedName>
</protein>
<evidence type="ECO:0000313" key="2">
    <source>
        <dbReference type="EMBL" id="KAK9086753.1"/>
    </source>
</evidence>
<proteinExistence type="predicted"/>